<evidence type="ECO:0000259" key="4">
    <source>
        <dbReference type="Pfam" id="PF22591"/>
    </source>
</evidence>
<dbReference type="Pfam" id="PF22591">
    <property type="entry name" value="eIF3a_PCI_TPR-like"/>
    <property type="match status" value="1"/>
</dbReference>
<dbReference type="GO" id="GO:0043614">
    <property type="term" value="C:multi-eIF complex"/>
    <property type="evidence" value="ECO:0007669"/>
    <property type="project" value="TreeGrafter"/>
</dbReference>
<organism evidence="5 6">
    <name type="scientific">Operophtera brumata</name>
    <name type="common">Winter moth</name>
    <name type="synonym">Phalaena brumata</name>
    <dbReference type="NCBI Taxonomy" id="104452"/>
    <lineage>
        <taxon>Eukaryota</taxon>
        <taxon>Metazoa</taxon>
        <taxon>Ecdysozoa</taxon>
        <taxon>Arthropoda</taxon>
        <taxon>Hexapoda</taxon>
        <taxon>Insecta</taxon>
        <taxon>Pterygota</taxon>
        <taxon>Neoptera</taxon>
        <taxon>Endopterygota</taxon>
        <taxon>Lepidoptera</taxon>
        <taxon>Glossata</taxon>
        <taxon>Ditrysia</taxon>
        <taxon>Geometroidea</taxon>
        <taxon>Geometridae</taxon>
        <taxon>Larentiinae</taxon>
        <taxon>Operophtera</taxon>
    </lineage>
</organism>
<protein>
    <submittedName>
        <fullName evidence="5">Eukaryotic translation initiation factor 3 subunit A</fullName>
    </submittedName>
</protein>
<dbReference type="GO" id="GO:0071541">
    <property type="term" value="C:eukaryotic translation initiation factor 3 complex, eIF3m"/>
    <property type="evidence" value="ECO:0007669"/>
    <property type="project" value="TreeGrafter"/>
</dbReference>
<dbReference type="InterPro" id="IPR027512">
    <property type="entry name" value="EIF3A"/>
</dbReference>
<reference evidence="5 6" key="1">
    <citation type="journal article" date="2015" name="Genome Biol. Evol.">
        <title>The genome of winter moth (Operophtera brumata) provides a genomic perspective on sexual dimorphism and phenology.</title>
        <authorList>
            <person name="Derks M.F."/>
            <person name="Smit S."/>
            <person name="Salis L."/>
            <person name="Schijlen E."/>
            <person name="Bossers A."/>
            <person name="Mateman C."/>
            <person name="Pijl A.S."/>
            <person name="de Ridder D."/>
            <person name="Groenen M.A."/>
            <person name="Visser M.E."/>
            <person name="Megens H.J."/>
        </authorList>
    </citation>
    <scope>NUCLEOTIDE SEQUENCE [LARGE SCALE GENOMIC DNA]</scope>
    <source>
        <strain evidence="5">WM2013NL</strain>
        <tissue evidence="5">Head and thorax</tissue>
    </source>
</reference>
<feature type="non-terminal residue" evidence="5">
    <location>
        <position position="156"/>
    </location>
</feature>
<dbReference type="AlphaFoldDB" id="A0A0L7L4T6"/>
<dbReference type="GO" id="GO:0071540">
    <property type="term" value="C:eukaryotic translation initiation factor 3 complex, eIF3e"/>
    <property type="evidence" value="ECO:0007669"/>
    <property type="project" value="TreeGrafter"/>
</dbReference>
<dbReference type="GO" id="GO:0003729">
    <property type="term" value="F:mRNA binding"/>
    <property type="evidence" value="ECO:0007669"/>
    <property type="project" value="TreeGrafter"/>
</dbReference>
<keyword evidence="1" id="KW-0963">Cytoplasm</keyword>
<sequence>MDLEKPARALDTLQEVFRNKKWAYNWSESVLEPIMFKYLELCVDLRKSHIAKEGLFQYRNMFQSVNVGSLEQVIRGYLRMAEERTEAARAQSTQAVIDTDDLDNLATPESILLSAVKFLWESYCQCLELLRTNAHVETLYHDIARMAFQFCLNRNR</sequence>
<dbReference type="Proteomes" id="UP000037510">
    <property type="component" value="Unassembled WGS sequence"/>
</dbReference>
<evidence type="ECO:0000256" key="3">
    <source>
        <dbReference type="ARBA" id="ARBA00022917"/>
    </source>
</evidence>
<evidence type="ECO:0000256" key="1">
    <source>
        <dbReference type="ARBA" id="ARBA00022490"/>
    </source>
</evidence>
<proteinExistence type="predicted"/>
<feature type="domain" description="eIF3a PCI" evidence="4">
    <location>
        <begin position="3"/>
        <end position="116"/>
    </location>
</feature>
<name>A0A0L7L4T6_OPEBR</name>
<keyword evidence="2 5" id="KW-0396">Initiation factor</keyword>
<gene>
    <name evidence="5" type="ORF">OBRU01_15869</name>
</gene>
<keyword evidence="6" id="KW-1185">Reference proteome</keyword>
<evidence type="ECO:0000313" key="6">
    <source>
        <dbReference type="Proteomes" id="UP000037510"/>
    </source>
</evidence>
<feature type="non-terminal residue" evidence="5">
    <location>
        <position position="1"/>
    </location>
</feature>
<dbReference type="STRING" id="104452.A0A0L7L4T6"/>
<dbReference type="PANTHER" id="PTHR14005">
    <property type="entry name" value="EUKARYOTIC TRANSLATION INITIATION FACTOR 3, THETA SUBUNIT"/>
    <property type="match status" value="1"/>
</dbReference>
<comment type="caution">
    <text evidence="5">The sequence shown here is derived from an EMBL/GenBank/DDBJ whole genome shotgun (WGS) entry which is preliminary data.</text>
</comment>
<dbReference type="GO" id="GO:0003743">
    <property type="term" value="F:translation initiation factor activity"/>
    <property type="evidence" value="ECO:0007669"/>
    <property type="project" value="UniProtKB-KW"/>
</dbReference>
<accession>A0A0L7L4T6</accession>
<dbReference type="EMBL" id="JTDY01003030">
    <property type="protein sequence ID" value="KOB70284.1"/>
    <property type="molecule type" value="Genomic_DNA"/>
</dbReference>
<dbReference type="PANTHER" id="PTHR14005:SF0">
    <property type="entry name" value="EUKARYOTIC TRANSLATION INITIATION FACTOR 3 SUBUNIT A"/>
    <property type="match status" value="1"/>
</dbReference>
<dbReference type="GO" id="GO:0002188">
    <property type="term" value="P:translation reinitiation"/>
    <property type="evidence" value="ECO:0007669"/>
    <property type="project" value="TreeGrafter"/>
</dbReference>
<dbReference type="GO" id="GO:0001732">
    <property type="term" value="P:formation of cytoplasmic translation initiation complex"/>
    <property type="evidence" value="ECO:0007669"/>
    <property type="project" value="TreeGrafter"/>
</dbReference>
<dbReference type="InterPro" id="IPR054711">
    <property type="entry name" value="eIF3a_PCI_TPR-like"/>
</dbReference>
<keyword evidence="3" id="KW-0648">Protein biosynthesis</keyword>
<evidence type="ECO:0000313" key="5">
    <source>
        <dbReference type="EMBL" id="KOB70284.1"/>
    </source>
</evidence>
<evidence type="ECO:0000256" key="2">
    <source>
        <dbReference type="ARBA" id="ARBA00022540"/>
    </source>
</evidence>